<dbReference type="GO" id="GO:0031145">
    <property type="term" value="P:anaphase-promoting complex-dependent catabolic process"/>
    <property type="evidence" value="ECO:0007669"/>
    <property type="project" value="TreeGrafter"/>
</dbReference>
<evidence type="ECO:0000256" key="9">
    <source>
        <dbReference type="SAM" id="MobiDB-lite"/>
    </source>
</evidence>
<feature type="domain" description="Anaphase-promoting complex subunit 5" evidence="10">
    <location>
        <begin position="233"/>
        <end position="330"/>
    </location>
</feature>
<evidence type="ECO:0000256" key="3">
    <source>
        <dbReference type="ARBA" id="ARBA00022618"/>
    </source>
</evidence>
<evidence type="ECO:0000256" key="4">
    <source>
        <dbReference type="ARBA" id="ARBA00022776"/>
    </source>
</evidence>
<keyword evidence="5" id="KW-0833">Ubl conjugation pathway</keyword>
<feature type="non-terminal residue" evidence="11">
    <location>
        <position position="1"/>
    </location>
</feature>
<comment type="function">
    <text evidence="8">Component of the anaphase promoting complex/cyclosome (APC/C), a cell cycle-regulated E3 ubiquitin ligase that controls progression through mitosis and the G1 phase of the cell cycle. The APC/C complex acts by mediating ubiquitination and subsequent degradation of target proteins: it mainly mediates the formation of 'Lys-11'-linked polyubiquitin chains and, to a lower extent, the formation of 'Lys-48'- and 'Lys-63'-linked polyubiquitin chains. The APC/C complex catalyzes assembly of branched 'Lys-11'-/'Lys-48'-linked branched ubiquitin chains on target proteins.</text>
</comment>
<dbReference type="GO" id="GO:0005680">
    <property type="term" value="C:anaphase-promoting complex"/>
    <property type="evidence" value="ECO:0007669"/>
    <property type="project" value="InterPro"/>
</dbReference>
<accession>A0AAV5VDG9</accession>
<dbReference type="InterPro" id="IPR026000">
    <property type="entry name" value="Apc5_dom"/>
</dbReference>
<evidence type="ECO:0000256" key="5">
    <source>
        <dbReference type="ARBA" id="ARBA00022786"/>
    </source>
</evidence>
<gene>
    <name evidence="11" type="ORF">PFISCL1PPCAC_8776</name>
</gene>
<keyword evidence="12" id="KW-1185">Reference proteome</keyword>
<evidence type="ECO:0000256" key="1">
    <source>
        <dbReference type="ARBA" id="ARBA00007450"/>
    </source>
</evidence>
<dbReference type="Pfam" id="PF12862">
    <property type="entry name" value="ANAPC5"/>
    <property type="match status" value="1"/>
</dbReference>
<organism evidence="11 12">
    <name type="scientific">Pristionchus fissidentatus</name>
    <dbReference type="NCBI Taxonomy" id="1538716"/>
    <lineage>
        <taxon>Eukaryota</taxon>
        <taxon>Metazoa</taxon>
        <taxon>Ecdysozoa</taxon>
        <taxon>Nematoda</taxon>
        <taxon>Chromadorea</taxon>
        <taxon>Rhabditida</taxon>
        <taxon>Rhabditina</taxon>
        <taxon>Diplogasteromorpha</taxon>
        <taxon>Diplogasteroidea</taxon>
        <taxon>Neodiplogasteridae</taxon>
        <taxon>Pristionchus</taxon>
    </lineage>
</organism>
<dbReference type="PANTHER" id="PTHR12830:SF9">
    <property type="entry name" value="ANAPHASE-PROMOTING COMPLEX SUBUNIT 5"/>
    <property type="match status" value="1"/>
</dbReference>
<evidence type="ECO:0000259" key="10">
    <source>
        <dbReference type="Pfam" id="PF12862"/>
    </source>
</evidence>
<feature type="region of interest" description="Disordered" evidence="9">
    <location>
        <begin position="348"/>
        <end position="374"/>
    </location>
</feature>
<evidence type="ECO:0000256" key="2">
    <source>
        <dbReference type="ARBA" id="ARBA00016066"/>
    </source>
</evidence>
<evidence type="ECO:0000256" key="7">
    <source>
        <dbReference type="ARBA" id="ARBA00031069"/>
    </source>
</evidence>
<dbReference type="InterPro" id="IPR037679">
    <property type="entry name" value="Apc5"/>
</dbReference>
<dbReference type="GO" id="GO:0070979">
    <property type="term" value="P:protein K11-linked ubiquitination"/>
    <property type="evidence" value="ECO:0007669"/>
    <property type="project" value="TreeGrafter"/>
</dbReference>
<keyword evidence="4" id="KW-0498">Mitosis</keyword>
<dbReference type="SUPFAM" id="SSF48452">
    <property type="entry name" value="TPR-like"/>
    <property type="match status" value="1"/>
</dbReference>
<reference evidence="11" key="1">
    <citation type="submission" date="2023-10" db="EMBL/GenBank/DDBJ databases">
        <title>Genome assembly of Pristionchus species.</title>
        <authorList>
            <person name="Yoshida K."/>
            <person name="Sommer R.J."/>
        </authorList>
    </citation>
    <scope>NUCLEOTIDE SEQUENCE</scope>
    <source>
        <strain evidence="11">RS5133</strain>
    </source>
</reference>
<sequence>QMEEPYPIHLTTRVNLDHLFAFETLKGLGEPLTPFRLAVYLLIRSLDADIYEFGCSGENHARISALLYGLLDAQNELSFAQICRLVKRRVCPIIRVALDNFLKYVREALESDGIAFQFDSLGLKKGLVANKSYLEHFVQRLQSAEKLMTYRQHRQLMQRLRGYVKGEASDTIMRSLSHPQPSMPRCISTGSHARMWIAQQLHLQQMAPLEIDPRIDEYCGLIASAYKDIPAVHLLLMLRAIFRQDQPSAIDELRAFFDFSVVRLQDLLTHIAPQKNRMVTVDHRQVRYAPLLQARLYRIFGDKQMARRLLNETISQAYLNKEMTCLRMAIVESAAVEIMPERRDYAARLQQSREKGRSGKKSTDPFSEENEERAMMPATYGTNELKTQLAMMSDDREARQEGEERRELSTDPKEHAYMVMRSVDTGKLAAAITMFVRCEIPDKDELSLVPMQNAVIGAACSASGPDPMGKSRDLSDAAASFTAVARLHAGYTVSATAHARALYECDLPDYYATRHDTQTKAVAGVTCAFGLASSGQWTEAQEMCDQLQERFCQTGANPACTRQVLGATALVNFDAVFVKGQYTKAEELLSAVESVYPNEAVLRRSLLLATTGNHTDAIDILKTARREVNETNDLPTAIRMDLQLSVLLARCGEAQPAQQLLQKTGRICESRAMTRMLMMVKRRLAMIELQHGCARDAKRMLEQIEGEIHSTGGLIERILFCLTVAECGYQIKGNHLRDRREWAAGSSGHLTALGRARLLAEQYGCPMLEKIALAMAARVLNKGDQFSKIADRIKELNEKCPANIDWTIM</sequence>
<keyword evidence="3" id="KW-0132">Cell division</keyword>
<evidence type="ECO:0000256" key="8">
    <source>
        <dbReference type="ARBA" id="ARBA00045696"/>
    </source>
</evidence>
<proteinExistence type="inferred from homology"/>
<dbReference type="GO" id="GO:0051301">
    <property type="term" value="P:cell division"/>
    <property type="evidence" value="ECO:0007669"/>
    <property type="project" value="UniProtKB-KW"/>
</dbReference>
<dbReference type="EMBL" id="BTSY01000003">
    <property type="protein sequence ID" value="GMT17479.1"/>
    <property type="molecule type" value="Genomic_DNA"/>
</dbReference>
<dbReference type="AlphaFoldDB" id="A0AAV5VDG9"/>
<keyword evidence="6" id="KW-0131">Cell cycle</keyword>
<dbReference type="PANTHER" id="PTHR12830">
    <property type="entry name" value="ANAPHASE-PROMOTING COMPLEX SUBUNIT 5"/>
    <property type="match status" value="1"/>
</dbReference>
<evidence type="ECO:0000313" key="11">
    <source>
        <dbReference type="EMBL" id="GMT17479.1"/>
    </source>
</evidence>
<dbReference type="Gene3D" id="1.25.40.10">
    <property type="entry name" value="Tetratricopeptide repeat domain"/>
    <property type="match status" value="1"/>
</dbReference>
<evidence type="ECO:0000313" key="12">
    <source>
        <dbReference type="Proteomes" id="UP001432322"/>
    </source>
</evidence>
<name>A0AAV5VDG9_9BILA</name>
<evidence type="ECO:0000256" key="6">
    <source>
        <dbReference type="ARBA" id="ARBA00023306"/>
    </source>
</evidence>
<feature type="compositionally biased region" description="Basic and acidic residues" evidence="9">
    <location>
        <begin position="348"/>
        <end position="363"/>
    </location>
</feature>
<dbReference type="GO" id="GO:0045842">
    <property type="term" value="P:positive regulation of mitotic metaphase/anaphase transition"/>
    <property type="evidence" value="ECO:0007669"/>
    <property type="project" value="TreeGrafter"/>
</dbReference>
<protein>
    <recommendedName>
        <fullName evidence="2">Anaphase-promoting complex subunit 5</fullName>
    </recommendedName>
    <alternativeName>
        <fullName evidence="7">Cyclosome subunit 5</fullName>
    </alternativeName>
</protein>
<dbReference type="InterPro" id="IPR011990">
    <property type="entry name" value="TPR-like_helical_dom_sf"/>
</dbReference>
<comment type="similarity">
    <text evidence="1">Belongs to the APC5 family.</text>
</comment>
<dbReference type="Proteomes" id="UP001432322">
    <property type="component" value="Unassembled WGS sequence"/>
</dbReference>
<comment type="caution">
    <text evidence="11">The sequence shown here is derived from an EMBL/GenBank/DDBJ whole genome shotgun (WGS) entry which is preliminary data.</text>
</comment>